<gene>
    <name evidence="1" type="ORF">ODALV1_LOCUS17651</name>
</gene>
<dbReference type="Proteomes" id="UP001642540">
    <property type="component" value="Unassembled WGS sequence"/>
</dbReference>
<reference evidence="1 2" key="1">
    <citation type="submission" date="2024-08" db="EMBL/GenBank/DDBJ databases">
        <authorList>
            <person name="Cucini C."/>
            <person name="Frati F."/>
        </authorList>
    </citation>
    <scope>NUCLEOTIDE SEQUENCE [LARGE SCALE GENOMIC DNA]</scope>
</reference>
<organism evidence="1 2">
    <name type="scientific">Orchesella dallaii</name>
    <dbReference type="NCBI Taxonomy" id="48710"/>
    <lineage>
        <taxon>Eukaryota</taxon>
        <taxon>Metazoa</taxon>
        <taxon>Ecdysozoa</taxon>
        <taxon>Arthropoda</taxon>
        <taxon>Hexapoda</taxon>
        <taxon>Collembola</taxon>
        <taxon>Entomobryomorpha</taxon>
        <taxon>Entomobryoidea</taxon>
        <taxon>Orchesellidae</taxon>
        <taxon>Orchesellinae</taxon>
        <taxon>Orchesella</taxon>
    </lineage>
</organism>
<keyword evidence="2" id="KW-1185">Reference proteome</keyword>
<accession>A0ABP1R6D5</accession>
<protein>
    <submittedName>
        <fullName evidence="1">Uncharacterized protein</fullName>
    </submittedName>
</protein>
<sequence>MPRNIQWGLYSQVDVSIASRKPQRVRLTQKRKRSCKKVVDETSVIQSQKKLKHAYAKEADENHQETKPKSFLDAYLATKVGLFLGVQVALRMCSNNKVRIHDIISYRE</sequence>
<dbReference type="EMBL" id="CAXLJM020000054">
    <property type="protein sequence ID" value="CAL8117351.1"/>
    <property type="molecule type" value="Genomic_DNA"/>
</dbReference>
<name>A0ABP1R6D5_9HEXA</name>
<evidence type="ECO:0000313" key="2">
    <source>
        <dbReference type="Proteomes" id="UP001642540"/>
    </source>
</evidence>
<proteinExistence type="predicted"/>
<comment type="caution">
    <text evidence="1">The sequence shown here is derived from an EMBL/GenBank/DDBJ whole genome shotgun (WGS) entry which is preliminary data.</text>
</comment>
<evidence type="ECO:0000313" key="1">
    <source>
        <dbReference type="EMBL" id="CAL8117351.1"/>
    </source>
</evidence>